<keyword evidence="2" id="KW-0560">Oxidoreductase</keyword>
<keyword evidence="1" id="KW-0812">Transmembrane</keyword>
<keyword evidence="1" id="KW-1133">Transmembrane helix</keyword>
<name>A0A0W8F6G2_9ZZZZ</name>
<sequence>MAFYTLGLTFELVILLTVIVLAVWIYGIYFNFKKWGLGSTGYHDPLRRSFWLFLATWIHEAFKDGIWVFLRTVVLDVLLLRRTLARSPVRWVMHMSMFYGFLALAALSGLGLMLDIVEHFNLAGFAHEAEMVKGMMALPFDVFGYLLLFGSTIAISRRILIKFVRDNTSAYDALLIGAVFLITVTGFYAEWMRGNSFLVGNMFEYPIYAPHFALIHTLLALGLFALILPWSKYIHVIATPMTLIANRGGE</sequence>
<dbReference type="GO" id="GO:0051912">
    <property type="term" value="F:CoB--CoM heterodisulfide reductase activity"/>
    <property type="evidence" value="ECO:0007669"/>
    <property type="project" value="UniProtKB-EC"/>
</dbReference>
<proteinExistence type="predicted"/>
<keyword evidence="1" id="KW-0472">Membrane</keyword>
<feature type="transmembrane region" description="Helical" evidence="1">
    <location>
        <begin position="91"/>
        <end position="114"/>
    </location>
</feature>
<dbReference type="EC" id="1.8.98.1" evidence="2"/>
<evidence type="ECO:0000313" key="2">
    <source>
        <dbReference type="EMBL" id="KUG15987.1"/>
    </source>
</evidence>
<reference evidence="2" key="1">
    <citation type="journal article" date="2015" name="Proc. Natl. Acad. Sci. U.S.A.">
        <title>Networks of energetic and metabolic interactions define dynamics in microbial communities.</title>
        <authorList>
            <person name="Embree M."/>
            <person name="Liu J.K."/>
            <person name="Al-Bassam M.M."/>
            <person name="Zengler K."/>
        </authorList>
    </citation>
    <scope>NUCLEOTIDE SEQUENCE</scope>
</reference>
<gene>
    <name evidence="2" type="ORF">ASZ90_014318</name>
</gene>
<feature type="transmembrane region" description="Helical" evidence="1">
    <location>
        <begin position="208"/>
        <end position="228"/>
    </location>
</feature>
<organism evidence="2">
    <name type="scientific">hydrocarbon metagenome</name>
    <dbReference type="NCBI Taxonomy" id="938273"/>
    <lineage>
        <taxon>unclassified sequences</taxon>
        <taxon>metagenomes</taxon>
        <taxon>ecological metagenomes</taxon>
    </lineage>
</organism>
<dbReference type="InterPro" id="IPR036197">
    <property type="entry name" value="NarG-like_sf"/>
</dbReference>
<dbReference type="EMBL" id="LNQE01001517">
    <property type="protein sequence ID" value="KUG15987.1"/>
    <property type="molecule type" value="Genomic_DNA"/>
</dbReference>
<feature type="transmembrane region" description="Helical" evidence="1">
    <location>
        <begin position="12"/>
        <end position="30"/>
    </location>
</feature>
<comment type="caution">
    <text evidence="2">The sequence shown here is derived from an EMBL/GenBank/DDBJ whole genome shotgun (WGS) entry which is preliminary data.</text>
</comment>
<evidence type="ECO:0000256" key="1">
    <source>
        <dbReference type="SAM" id="Phobius"/>
    </source>
</evidence>
<dbReference type="Gene3D" id="1.20.950.20">
    <property type="entry name" value="Transmembrane di-heme cytochromes, Chain C"/>
    <property type="match status" value="1"/>
</dbReference>
<accession>A0A0W8F6G2</accession>
<feature type="transmembrane region" description="Helical" evidence="1">
    <location>
        <begin position="134"/>
        <end position="156"/>
    </location>
</feature>
<dbReference type="AlphaFoldDB" id="A0A0W8F6G2"/>
<dbReference type="SUPFAM" id="SSF103501">
    <property type="entry name" value="Respiratory nitrate reductase 1 gamma chain"/>
    <property type="match status" value="1"/>
</dbReference>
<feature type="transmembrane region" description="Helical" evidence="1">
    <location>
        <begin position="168"/>
        <end position="188"/>
    </location>
</feature>
<protein>
    <submittedName>
        <fullName evidence="2">Cob--com heterodisulfide reductase 2 subunit e</fullName>
        <ecNumber evidence="2">1.8.98.1</ecNumber>
    </submittedName>
</protein>